<protein>
    <submittedName>
        <fullName evidence="1">Uncharacterized protein</fullName>
    </submittedName>
</protein>
<evidence type="ECO:0000313" key="1">
    <source>
        <dbReference type="EMBL" id="SEG56572.1"/>
    </source>
</evidence>
<dbReference type="AlphaFoldDB" id="A0A1H6B7I8"/>
<reference evidence="2" key="1">
    <citation type="submission" date="2016-10" db="EMBL/GenBank/DDBJ databases">
        <authorList>
            <person name="Varghese N."/>
            <person name="Submissions S."/>
        </authorList>
    </citation>
    <scope>NUCLEOTIDE SEQUENCE [LARGE SCALE GENOMIC DNA]</scope>
    <source>
        <strain evidence="2">DSM 21580</strain>
    </source>
</reference>
<keyword evidence="2" id="KW-1185">Reference proteome</keyword>
<organism evidence="1 2">
    <name type="scientific">Halpernia humi</name>
    <dbReference type="NCBI Taxonomy" id="493375"/>
    <lineage>
        <taxon>Bacteria</taxon>
        <taxon>Pseudomonadati</taxon>
        <taxon>Bacteroidota</taxon>
        <taxon>Flavobacteriia</taxon>
        <taxon>Flavobacteriales</taxon>
        <taxon>Weeksellaceae</taxon>
        <taxon>Chryseobacterium group</taxon>
        <taxon>Halpernia</taxon>
    </lineage>
</organism>
<gene>
    <name evidence="1" type="ORF">SAMN05421847_2771</name>
</gene>
<evidence type="ECO:0000313" key="2">
    <source>
        <dbReference type="Proteomes" id="UP000236738"/>
    </source>
</evidence>
<dbReference type="Proteomes" id="UP000236738">
    <property type="component" value="Unassembled WGS sequence"/>
</dbReference>
<sequence length="34" mass="4039">MFPEWRADLLRITDGENEFKTCRLGVYSTSFELL</sequence>
<proteinExistence type="predicted"/>
<dbReference type="EMBL" id="FNUS01000007">
    <property type="protein sequence ID" value="SEG56572.1"/>
    <property type="molecule type" value="Genomic_DNA"/>
</dbReference>
<name>A0A1H6B7I8_9FLAO</name>
<accession>A0A1H6B7I8</accession>